<dbReference type="Pfam" id="PF12867">
    <property type="entry name" value="DinB_2"/>
    <property type="match status" value="1"/>
</dbReference>
<organism evidence="2 3">
    <name type="scientific">Paenibacillus chungangensis</name>
    <dbReference type="NCBI Taxonomy" id="696535"/>
    <lineage>
        <taxon>Bacteria</taxon>
        <taxon>Bacillati</taxon>
        <taxon>Bacillota</taxon>
        <taxon>Bacilli</taxon>
        <taxon>Bacillales</taxon>
        <taxon>Paenibacillaceae</taxon>
        <taxon>Paenibacillus</taxon>
    </lineage>
</organism>
<dbReference type="Proteomes" id="UP001596989">
    <property type="component" value="Unassembled WGS sequence"/>
</dbReference>
<name>A0ABW3HU15_9BACL</name>
<proteinExistence type="predicted"/>
<dbReference type="EMBL" id="JBHTJZ010000029">
    <property type="protein sequence ID" value="MFD0961048.1"/>
    <property type="molecule type" value="Genomic_DNA"/>
</dbReference>
<gene>
    <name evidence="2" type="ORF">ACFQ2I_16865</name>
</gene>
<dbReference type="RefSeq" id="WP_377566239.1">
    <property type="nucleotide sequence ID" value="NZ_JBHTJZ010000029.1"/>
</dbReference>
<dbReference type="Gene3D" id="1.20.120.450">
    <property type="entry name" value="dinb family like domain"/>
    <property type="match status" value="1"/>
</dbReference>
<keyword evidence="3" id="KW-1185">Reference proteome</keyword>
<evidence type="ECO:0000313" key="3">
    <source>
        <dbReference type="Proteomes" id="UP001596989"/>
    </source>
</evidence>
<evidence type="ECO:0000313" key="2">
    <source>
        <dbReference type="EMBL" id="MFD0961048.1"/>
    </source>
</evidence>
<sequence length="160" mass="18174">MEQIIWKQLAFVRQLTVHAVKELSEDALNIVPEGFNNNIRWNLGHIYLVQEKFAFQFTGGKPQLPEGFESLFSKGTKPAEWSVAPPAKEELLAMLEAQPGRIESALRQRLLEPAMAPYTTGSGLTMHTIGELVNFSLYHEGMHFNTINVQKRFMDKMGKK</sequence>
<protein>
    <submittedName>
        <fullName evidence="2">DinB family protein</fullName>
    </submittedName>
</protein>
<dbReference type="InterPro" id="IPR034660">
    <property type="entry name" value="DinB/YfiT-like"/>
</dbReference>
<reference evidence="3" key="1">
    <citation type="journal article" date="2019" name="Int. J. Syst. Evol. Microbiol.">
        <title>The Global Catalogue of Microorganisms (GCM) 10K type strain sequencing project: providing services to taxonomists for standard genome sequencing and annotation.</title>
        <authorList>
            <consortium name="The Broad Institute Genomics Platform"/>
            <consortium name="The Broad Institute Genome Sequencing Center for Infectious Disease"/>
            <person name="Wu L."/>
            <person name="Ma J."/>
        </authorList>
    </citation>
    <scope>NUCLEOTIDE SEQUENCE [LARGE SCALE GENOMIC DNA]</scope>
    <source>
        <strain evidence="3">CCUG 59129</strain>
    </source>
</reference>
<feature type="domain" description="DinB-like" evidence="1">
    <location>
        <begin position="8"/>
        <end position="147"/>
    </location>
</feature>
<comment type="caution">
    <text evidence="2">The sequence shown here is derived from an EMBL/GenBank/DDBJ whole genome shotgun (WGS) entry which is preliminary data.</text>
</comment>
<dbReference type="SUPFAM" id="SSF109854">
    <property type="entry name" value="DinB/YfiT-like putative metalloenzymes"/>
    <property type="match status" value="1"/>
</dbReference>
<accession>A0ABW3HU15</accession>
<dbReference type="InterPro" id="IPR024775">
    <property type="entry name" value="DinB-like"/>
</dbReference>
<evidence type="ECO:0000259" key="1">
    <source>
        <dbReference type="Pfam" id="PF12867"/>
    </source>
</evidence>